<sequence length="138" mass="14931">MAQRRRSSSQSSPGMRKIQRDHEGSNKLAVTAKSGVIAKKRSPPRAPRAQAPRITPRASSSSPAPETIRAGTTVSVRTRVGKLSDGRRLVLWLSAVVVSAAEEGYLTVVYKGNFPPGDPFQTGGKKLAVLKRFYPEAF</sequence>
<evidence type="ECO:0000256" key="1">
    <source>
        <dbReference type="SAM" id="MobiDB-lite"/>
    </source>
</evidence>
<feature type="compositionally biased region" description="Polar residues" evidence="1">
    <location>
        <begin position="59"/>
        <end position="73"/>
    </location>
</feature>
<protein>
    <submittedName>
        <fullName evidence="2">Uncharacterized protein</fullName>
    </submittedName>
</protein>
<dbReference type="AlphaFoldDB" id="A0A6G1ECP9"/>
<name>A0A6G1ECP9_9ORYZ</name>
<dbReference type="EMBL" id="SPHZ02000004">
    <property type="protein sequence ID" value="KAF0922558.1"/>
    <property type="molecule type" value="Genomic_DNA"/>
</dbReference>
<proteinExistence type="predicted"/>
<feature type="region of interest" description="Disordered" evidence="1">
    <location>
        <begin position="1"/>
        <end position="73"/>
    </location>
</feature>
<dbReference type="OrthoDB" id="720123at2759"/>
<dbReference type="Pfam" id="PF11321">
    <property type="entry name" value="DUF3123"/>
    <property type="match status" value="1"/>
</dbReference>
<evidence type="ECO:0000313" key="2">
    <source>
        <dbReference type="EMBL" id="KAF0922558.1"/>
    </source>
</evidence>
<accession>A0A6G1ECP9</accession>
<comment type="caution">
    <text evidence="2">The sequence shown here is derived from an EMBL/GenBank/DDBJ whole genome shotgun (WGS) entry which is preliminary data.</text>
</comment>
<dbReference type="InterPro" id="IPR021470">
    <property type="entry name" value="DUF3123"/>
</dbReference>
<evidence type="ECO:0000313" key="3">
    <source>
        <dbReference type="Proteomes" id="UP000479710"/>
    </source>
</evidence>
<gene>
    <name evidence="2" type="ORF">E2562_038028</name>
</gene>
<feature type="compositionally biased region" description="Low complexity" evidence="1">
    <location>
        <begin position="47"/>
        <end position="58"/>
    </location>
</feature>
<organism evidence="2 3">
    <name type="scientific">Oryza meyeriana var. granulata</name>
    <dbReference type="NCBI Taxonomy" id="110450"/>
    <lineage>
        <taxon>Eukaryota</taxon>
        <taxon>Viridiplantae</taxon>
        <taxon>Streptophyta</taxon>
        <taxon>Embryophyta</taxon>
        <taxon>Tracheophyta</taxon>
        <taxon>Spermatophyta</taxon>
        <taxon>Magnoliopsida</taxon>
        <taxon>Liliopsida</taxon>
        <taxon>Poales</taxon>
        <taxon>Poaceae</taxon>
        <taxon>BOP clade</taxon>
        <taxon>Oryzoideae</taxon>
        <taxon>Oryzeae</taxon>
        <taxon>Oryzinae</taxon>
        <taxon>Oryza</taxon>
        <taxon>Oryza meyeriana</taxon>
    </lineage>
</organism>
<keyword evidence="3" id="KW-1185">Reference proteome</keyword>
<reference evidence="2 3" key="1">
    <citation type="submission" date="2019-11" db="EMBL/GenBank/DDBJ databases">
        <title>Whole genome sequence of Oryza granulata.</title>
        <authorList>
            <person name="Li W."/>
        </authorList>
    </citation>
    <scope>NUCLEOTIDE SEQUENCE [LARGE SCALE GENOMIC DNA]</scope>
    <source>
        <strain evidence="3">cv. Menghai</strain>
        <tissue evidence="2">Leaf</tissue>
    </source>
</reference>
<dbReference type="Proteomes" id="UP000479710">
    <property type="component" value="Unassembled WGS sequence"/>
</dbReference>